<dbReference type="Pfam" id="PF00486">
    <property type="entry name" value="Trans_reg_C"/>
    <property type="match status" value="1"/>
</dbReference>
<feature type="DNA-binding region" description="OmpR/PhoB-type" evidence="2">
    <location>
        <begin position="46"/>
        <end position="150"/>
    </location>
</feature>
<dbReference type="Proteomes" id="UP000831189">
    <property type="component" value="Chromosome"/>
</dbReference>
<feature type="region of interest" description="Disordered" evidence="3">
    <location>
        <begin position="1"/>
        <end position="20"/>
    </location>
</feature>
<proteinExistence type="predicted"/>
<gene>
    <name evidence="6" type="ORF">M0M42_00875</name>
</gene>
<dbReference type="SUPFAM" id="SSF46894">
    <property type="entry name" value="C-terminal effector domain of the bipartite response regulators"/>
    <property type="match status" value="1"/>
</dbReference>
<feature type="transmembrane region" description="Helical" evidence="4">
    <location>
        <begin position="206"/>
        <end position="228"/>
    </location>
</feature>
<reference evidence="6 7" key="1">
    <citation type="submission" date="2022-04" db="EMBL/GenBank/DDBJ databases">
        <title>Pseudomonas knackmussii B09-2.</title>
        <authorList>
            <person name="Deng Y."/>
        </authorList>
    </citation>
    <scope>NUCLEOTIDE SEQUENCE [LARGE SCALE GENOMIC DNA]</scope>
    <source>
        <strain evidence="6 7">B09-2</strain>
    </source>
</reference>
<dbReference type="PROSITE" id="PS51755">
    <property type="entry name" value="OMPR_PHOB"/>
    <property type="match status" value="1"/>
</dbReference>
<dbReference type="CDD" id="cd00383">
    <property type="entry name" value="trans_reg_C"/>
    <property type="match status" value="1"/>
</dbReference>
<keyword evidence="4" id="KW-0812">Transmembrane</keyword>
<dbReference type="InterPro" id="IPR036388">
    <property type="entry name" value="WH-like_DNA-bd_sf"/>
</dbReference>
<keyword evidence="1 2" id="KW-0238">DNA-binding</keyword>
<evidence type="ECO:0000256" key="1">
    <source>
        <dbReference type="ARBA" id="ARBA00023125"/>
    </source>
</evidence>
<accession>A0ABY4KQ63</accession>
<keyword evidence="7" id="KW-1185">Reference proteome</keyword>
<feature type="domain" description="OmpR/PhoB-type" evidence="5">
    <location>
        <begin position="46"/>
        <end position="150"/>
    </location>
</feature>
<evidence type="ECO:0000256" key="2">
    <source>
        <dbReference type="PROSITE-ProRule" id="PRU01091"/>
    </source>
</evidence>
<evidence type="ECO:0000256" key="4">
    <source>
        <dbReference type="SAM" id="Phobius"/>
    </source>
</evidence>
<sequence length="323" mass="35678">MSEQKNDANMPPSGLPTSSHRKSLFLTNQAHMTSSLTPSATDAFVCPPLNTGREGCTARFDRARYQLVRHQAEGEEQLDLGFSGSRVLERLLQAPGEVVSRDELMEYAWEGRVVGQGSLNQQIYTLRQALFDSRNQIIQTLPRRGYLFNPHYLIVDDAPPAVESSPEATITAPEPATTVLMQLPAPDVTVVQNPIKPARRGRSWHTAALAGSGMMLLLGVATLGFRLASTPTPSFTQTVDLGELEVLYVEESQHLLDSLIKETRLLVDTMSDMSAEPARLIVNMSPGFYEIRCLQGDGRVNWLKVHKSQIQTIPSDHLQGCLQ</sequence>
<dbReference type="EMBL" id="CP096208">
    <property type="protein sequence ID" value="UPQ83001.1"/>
    <property type="molecule type" value="Genomic_DNA"/>
</dbReference>
<keyword evidence="4" id="KW-1133">Transmembrane helix</keyword>
<evidence type="ECO:0000313" key="6">
    <source>
        <dbReference type="EMBL" id="UPQ83001.1"/>
    </source>
</evidence>
<protein>
    <submittedName>
        <fullName evidence="6">Winged helix-turn-helix domain-containing protein</fullName>
    </submittedName>
</protein>
<evidence type="ECO:0000256" key="3">
    <source>
        <dbReference type="SAM" id="MobiDB-lite"/>
    </source>
</evidence>
<evidence type="ECO:0000313" key="7">
    <source>
        <dbReference type="Proteomes" id="UP000831189"/>
    </source>
</evidence>
<evidence type="ECO:0000259" key="5">
    <source>
        <dbReference type="PROSITE" id="PS51755"/>
    </source>
</evidence>
<keyword evidence="4" id="KW-0472">Membrane</keyword>
<dbReference type="InterPro" id="IPR016032">
    <property type="entry name" value="Sig_transdc_resp-reg_C-effctor"/>
</dbReference>
<dbReference type="InterPro" id="IPR001867">
    <property type="entry name" value="OmpR/PhoB-type_DNA-bd"/>
</dbReference>
<dbReference type="SMART" id="SM00862">
    <property type="entry name" value="Trans_reg_C"/>
    <property type="match status" value="1"/>
</dbReference>
<dbReference type="Gene3D" id="1.10.10.10">
    <property type="entry name" value="Winged helix-like DNA-binding domain superfamily/Winged helix DNA-binding domain"/>
    <property type="match status" value="1"/>
</dbReference>
<name>A0ABY4KQ63_9PSED</name>
<organism evidence="6 7">
    <name type="scientific">Pseudomonas knackmussii</name>
    <dbReference type="NCBI Taxonomy" id="65741"/>
    <lineage>
        <taxon>Bacteria</taxon>
        <taxon>Pseudomonadati</taxon>
        <taxon>Pseudomonadota</taxon>
        <taxon>Gammaproteobacteria</taxon>
        <taxon>Pseudomonadales</taxon>
        <taxon>Pseudomonadaceae</taxon>
        <taxon>Pseudomonas</taxon>
    </lineage>
</organism>